<evidence type="ECO:0000256" key="3">
    <source>
        <dbReference type="SAM" id="MobiDB-lite"/>
    </source>
</evidence>
<dbReference type="OrthoDB" id="501008at2"/>
<gene>
    <name evidence="6" type="ordered locus">Sinac_0583</name>
</gene>
<feature type="domain" description="Band 7" evidence="5">
    <location>
        <begin position="319"/>
        <end position="523"/>
    </location>
</feature>
<feature type="coiled-coil region" evidence="2">
    <location>
        <begin position="570"/>
        <end position="619"/>
    </location>
</feature>
<keyword evidence="4" id="KW-1133">Transmembrane helix</keyword>
<evidence type="ECO:0000313" key="7">
    <source>
        <dbReference type="Proteomes" id="UP000010798"/>
    </source>
</evidence>
<dbReference type="Gene3D" id="3.30.479.30">
    <property type="entry name" value="Band 7 domain"/>
    <property type="match status" value="1"/>
</dbReference>
<dbReference type="InterPro" id="IPR036013">
    <property type="entry name" value="Band_7/SPFH_dom_sf"/>
</dbReference>
<dbReference type="HOGENOM" id="CLU_016994_0_0_0"/>
<evidence type="ECO:0000256" key="4">
    <source>
        <dbReference type="SAM" id="Phobius"/>
    </source>
</evidence>
<dbReference type="eggNOG" id="COG0330">
    <property type="taxonomic scope" value="Bacteria"/>
</dbReference>
<dbReference type="AlphaFoldDB" id="L0D6Z1"/>
<evidence type="ECO:0000256" key="1">
    <source>
        <dbReference type="ARBA" id="ARBA00004167"/>
    </source>
</evidence>
<organism evidence="6 7">
    <name type="scientific">Singulisphaera acidiphila (strain ATCC BAA-1392 / DSM 18658 / VKM B-2454 / MOB10)</name>
    <dbReference type="NCBI Taxonomy" id="886293"/>
    <lineage>
        <taxon>Bacteria</taxon>
        <taxon>Pseudomonadati</taxon>
        <taxon>Planctomycetota</taxon>
        <taxon>Planctomycetia</taxon>
        <taxon>Isosphaerales</taxon>
        <taxon>Isosphaeraceae</taxon>
        <taxon>Singulisphaera</taxon>
    </lineage>
</organism>
<dbReference type="STRING" id="886293.Sinac_0583"/>
<feature type="transmembrane region" description="Helical" evidence="4">
    <location>
        <begin position="20"/>
        <end position="40"/>
    </location>
</feature>
<evidence type="ECO:0000313" key="6">
    <source>
        <dbReference type="EMBL" id="AGA25007.1"/>
    </source>
</evidence>
<dbReference type="RefSeq" id="WP_015244192.1">
    <property type="nucleotide sequence ID" value="NC_019892.1"/>
</dbReference>
<dbReference type="KEGG" id="saci:Sinac_0583"/>
<evidence type="ECO:0000259" key="5">
    <source>
        <dbReference type="Pfam" id="PF01145"/>
    </source>
</evidence>
<keyword evidence="2" id="KW-0175">Coiled coil</keyword>
<reference evidence="6 7" key="1">
    <citation type="submission" date="2012-02" db="EMBL/GenBank/DDBJ databases">
        <title>Complete sequence of chromosome of Singulisphaera acidiphila DSM 18658.</title>
        <authorList>
            <consortium name="US DOE Joint Genome Institute (JGI-PGF)"/>
            <person name="Lucas S."/>
            <person name="Copeland A."/>
            <person name="Lapidus A."/>
            <person name="Glavina del Rio T."/>
            <person name="Dalin E."/>
            <person name="Tice H."/>
            <person name="Bruce D."/>
            <person name="Goodwin L."/>
            <person name="Pitluck S."/>
            <person name="Peters L."/>
            <person name="Ovchinnikova G."/>
            <person name="Chertkov O."/>
            <person name="Kyrpides N."/>
            <person name="Mavromatis K."/>
            <person name="Ivanova N."/>
            <person name="Brettin T."/>
            <person name="Detter J.C."/>
            <person name="Han C."/>
            <person name="Larimer F."/>
            <person name="Land M."/>
            <person name="Hauser L."/>
            <person name="Markowitz V."/>
            <person name="Cheng J.-F."/>
            <person name="Hugenholtz P."/>
            <person name="Woyke T."/>
            <person name="Wu D."/>
            <person name="Tindall B."/>
            <person name="Pomrenke H."/>
            <person name="Brambilla E."/>
            <person name="Klenk H.-P."/>
            <person name="Eisen J.A."/>
        </authorList>
    </citation>
    <scope>NUCLEOTIDE SEQUENCE [LARGE SCALE GENOMIC DNA]</scope>
    <source>
        <strain evidence="7">ATCC BAA-1392 / DSM 18658 / VKM B-2454 / MOB10</strain>
    </source>
</reference>
<dbReference type="EMBL" id="CP003364">
    <property type="protein sequence ID" value="AGA25007.1"/>
    <property type="molecule type" value="Genomic_DNA"/>
</dbReference>
<dbReference type="InterPro" id="IPR001107">
    <property type="entry name" value="Band_7"/>
</dbReference>
<feature type="region of interest" description="Disordered" evidence="3">
    <location>
        <begin position="742"/>
        <end position="761"/>
    </location>
</feature>
<name>L0D6Z1_SINAD</name>
<dbReference type="SUPFAM" id="SSF117892">
    <property type="entry name" value="Band 7/SPFH domain"/>
    <property type="match status" value="1"/>
</dbReference>
<sequence length="761" mass="83315">MFAAMGMWLGPMLWAQLFPGDWFVFLAAGFFGVVLGAVVLSGMRYIPNNRVGIVETLWSPKGSVPEGRMMALMGEAGFQADLLRGGVHFGLWAWQYRIHRVNLVTVPQGKIGYVYARDGEPLEASQTLGRVAACNNFQDARAFLVGDVVPAPGEEALPLGQRGRQRMILREGVYAINLALFVVITEDAAYRLEFQGRRELETIVGWQNELKASNGFNPVVIGAPIQAPDPIHPERQITVDSLGIVTVQDGPSLGPGEIIAPAVGTRREDKHFHNNYQDPEAFLAAGGHRGRQYVPLTDGTYFINRWFASVEVVPKTVVPIGFVGVVVSYYGRTGQDVSGTGFRHGERVAEGERGVLERPLGPGKYGFNPYAGSIVMVPTTNFVLHWVTGRTETHRYDESLRSIDLVTKDAYEPTLPLSVVVHIDYQKAPNVIQRFGDVKKLITQTLDPMLSAFFRDVAHKRTMLQLLQDRDDIQREGRETLSARFSQFDIECVDVLIGKPDTAEAGGKIETLLEQLRQRQLSVEQIETYQRQRAAAETLQTLNDAQAQATMQTSLTNSKVQIQIVENQGEAELAKTRKAAEADLARAQKMAEQMVVTAQAELNRSRKQAEQMVVLAQAEAEQRTLAGKGEASKIAQIGLSEASVLLRKVQSFSDPRLYALTQIANQLANSNQPLVPQRVFMAGTSGHSANGDSHHGADSSAQGLFGLLISLMVAEKSGFGVAEAEGAKSLEEYAEKMTREAMTVAPSTTPNGVTNAKPDAS</sequence>
<dbReference type="Pfam" id="PF01145">
    <property type="entry name" value="Band_7"/>
    <property type="match status" value="1"/>
</dbReference>
<protein>
    <recommendedName>
        <fullName evidence="5">Band 7 domain-containing protein</fullName>
    </recommendedName>
</protein>
<keyword evidence="4" id="KW-0472">Membrane</keyword>
<feature type="compositionally biased region" description="Polar residues" evidence="3">
    <location>
        <begin position="745"/>
        <end position="754"/>
    </location>
</feature>
<comment type="subcellular location">
    <subcellularLocation>
        <location evidence="1">Membrane</location>
        <topology evidence="1">Single-pass membrane protein</topology>
    </subcellularLocation>
</comment>
<dbReference type="Proteomes" id="UP000010798">
    <property type="component" value="Chromosome"/>
</dbReference>
<evidence type="ECO:0000256" key="2">
    <source>
        <dbReference type="SAM" id="Coils"/>
    </source>
</evidence>
<keyword evidence="7" id="KW-1185">Reference proteome</keyword>
<dbReference type="GO" id="GO:0016020">
    <property type="term" value="C:membrane"/>
    <property type="evidence" value="ECO:0007669"/>
    <property type="project" value="UniProtKB-SubCell"/>
</dbReference>
<accession>L0D6Z1</accession>
<feature type="transmembrane region" description="Helical" evidence="4">
    <location>
        <begin position="172"/>
        <end position="190"/>
    </location>
</feature>
<keyword evidence="4" id="KW-0812">Transmembrane</keyword>
<proteinExistence type="predicted"/>